<gene>
    <name evidence="8" type="ORF">JDV02_005112</name>
</gene>
<feature type="region of interest" description="Disordered" evidence="6">
    <location>
        <begin position="547"/>
        <end position="626"/>
    </location>
</feature>
<keyword evidence="4" id="KW-0833">Ubl conjugation pathway</keyword>
<dbReference type="InterPro" id="IPR038765">
    <property type="entry name" value="Papain-like_cys_pep_sf"/>
</dbReference>
<proteinExistence type="inferred from homology"/>
<reference evidence="8" key="1">
    <citation type="submission" date="2021-11" db="EMBL/GenBank/DDBJ databases">
        <title>Purpureocillium_takamizusanense_genome.</title>
        <authorList>
            <person name="Nguyen N.-H."/>
        </authorList>
    </citation>
    <scope>NUCLEOTIDE SEQUENCE</scope>
    <source>
        <strain evidence="8">PT3</strain>
    </source>
</reference>
<evidence type="ECO:0000313" key="8">
    <source>
        <dbReference type="EMBL" id="UNI18872.1"/>
    </source>
</evidence>
<dbReference type="InterPro" id="IPR051947">
    <property type="entry name" value="Sentrin-specific_protease"/>
</dbReference>
<dbReference type="PANTHER" id="PTHR46896:SF3">
    <property type="entry name" value="FI06413P-RELATED"/>
    <property type="match status" value="1"/>
</dbReference>
<dbReference type="InterPro" id="IPR003653">
    <property type="entry name" value="Peptidase_C48_C"/>
</dbReference>
<feature type="compositionally biased region" description="Polar residues" evidence="6">
    <location>
        <begin position="147"/>
        <end position="161"/>
    </location>
</feature>
<feature type="compositionally biased region" description="Low complexity" evidence="6">
    <location>
        <begin position="1"/>
        <end position="13"/>
    </location>
</feature>
<dbReference type="GO" id="GO:0016926">
    <property type="term" value="P:protein desumoylation"/>
    <property type="evidence" value="ECO:0007669"/>
    <property type="project" value="TreeGrafter"/>
</dbReference>
<dbReference type="SUPFAM" id="SSF54001">
    <property type="entry name" value="Cysteine proteinases"/>
    <property type="match status" value="1"/>
</dbReference>
<feature type="compositionally biased region" description="Polar residues" evidence="6">
    <location>
        <begin position="1104"/>
        <end position="1120"/>
    </location>
</feature>
<evidence type="ECO:0000313" key="9">
    <source>
        <dbReference type="Proteomes" id="UP000829364"/>
    </source>
</evidence>
<evidence type="ECO:0000256" key="3">
    <source>
        <dbReference type="ARBA" id="ARBA00022670"/>
    </source>
</evidence>
<feature type="compositionally biased region" description="Basic residues" evidence="6">
    <location>
        <begin position="601"/>
        <end position="612"/>
    </location>
</feature>
<evidence type="ECO:0000259" key="7">
    <source>
        <dbReference type="PROSITE" id="PS50600"/>
    </source>
</evidence>
<keyword evidence="2" id="KW-0597">Phosphoprotein</keyword>
<comment type="similarity">
    <text evidence="1">Belongs to the peptidase C48 family.</text>
</comment>
<dbReference type="Gene3D" id="3.40.395.10">
    <property type="entry name" value="Adenoviral Proteinase, Chain A"/>
    <property type="match status" value="1"/>
</dbReference>
<evidence type="ECO:0000256" key="6">
    <source>
        <dbReference type="SAM" id="MobiDB-lite"/>
    </source>
</evidence>
<dbReference type="Proteomes" id="UP000829364">
    <property type="component" value="Chromosome 4"/>
</dbReference>
<dbReference type="AlphaFoldDB" id="A0A9Q8VBJ1"/>
<dbReference type="KEGG" id="ptkz:JDV02_005112"/>
<dbReference type="Pfam" id="PF25424">
    <property type="entry name" value="PH_35"/>
    <property type="match status" value="1"/>
</dbReference>
<feature type="region of interest" description="Disordered" evidence="6">
    <location>
        <begin position="765"/>
        <end position="798"/>
    </location>
</feature>
<dbReference type="RefSeq" id="XP_047842353.1">
    <property type="nucleotide sequence ID" value="XM_047986372.1"/>
</dbReference>
<feature type="compositionally biased region" description="Polar residues" evidence="6">
    <location>
        <begin position="383"/>
        <end position="399"/>
    </location>
</feature>
<dbReference type="PROSITE" id="PS50600">
    <property type="entry name" value="ULP_PROTEASE"/>
    <property type="match status" value="1"/>
</dbReference>
<feature type="compositionally biased region" description="Polar residues" evidence="6">
    <location>
        <begin position="183"/>
        <end position="200"/>
    </location>
</feature>
<dbReference type="GeneID" id="72067062"/>
<dbReference type="GO" id="GO:0070139">
    <property type="term" value="F:SUMO-specific endopeptidase activity"/>
    <property type="evidence" value="ECO:0007669"/>
    <property type="project" value="TreeGrafter"/>
</dbReference>
<dbReference type="OrthoDB" id="442460at2759"/>
<name>A0A9Q8VBJ1_9HYPO</name>
<feature type="region of interest" description="Disordered" evidence="6">
    <location>
        <begin position="1"/>
        <end position="98"/>
    </location>
</feature>
<feature type="compositionally biased region" description="Basic and acidic residues" evidence="6">
    <location>
        <begin position="1072"/>
        <end position="1081"/>
    </location>
</feature>
<dbReference type="EC" id="3.4.22.68" evidence="8"/>
<dbReference type="EMBL" id="CP086357">
    <property type="protein sequence ID" value="UNI18872.1"/>
    <property type="molecule type" value="Genomic_DNA"/>
</dbReference>
<accession>A0A9Q8VBJ1</accession>
<evidence type="ECO:0000256" key="2">
    <source>
        <dbReference type="ARBA" id="ARBA00022553"/>
    </source>
</evidence>
<feature type="compositionally biased region" description="Basic residues" evidence="6">
    <location>
        <begin position="921"/>
        <end position="931"/>
    </location>
</feature>
<evidence type="ECO:0000256" key="1">
    <source>
        <dbReference type="ARBA" id="ARBA00005234"/>
    </source>
</evidence>
<evidence type="ECO:0000256" key="4">
    <source>
        <dbReference type="ARBA" id="ARBA00022786"/>
    </source>
</evidence>
<feature type="domain" description="Ubiquitin-like protease family profile" evidence="7">
    <location>
        <begin position="647"/>
        <end position="866"/>
    </location>
</feature>
<feature type="compositionally biased region" description="Basic and acidic residues" evidence="6">
    <location>
        <begin position="203"/>
        <end position="218"/>
    </location>
</feature>
<organism evidence="8 9">
    <name type="scientific">Purpureocillium takamizusanense</name>
    <dbReference type="NCBI Taxonomy" id="2060973"/>
    <lineage>
        <taxon>Eukaryota</taxon>
        <taxon>Fungi</taxon>
        <taxon>Dikarya</taxon>
        <taxon>Ascomycota</taxon>
        <taxon>Pezizomycotina</taxon>
        <taxon>Sordariomycetes</taxon>
        <taxon>Hypocreomycetidae</taxon>
        <taxon>Hypocreales</taxon>
        <taxon>Ophiocordycipitaceae</taxon>
        <taxon>Purpureocillium</taxon>
    </lineage>
</organism>
<feature type="compositionally biased region" description="Low complexity" evidence="6">
    <location>
        <begin position="1005"/>
        <end position="1015"/>
    </location>
</feature>
<dbReference type="Pfam" id="PF02902">
    <property type="entry name" value="Peptidase_C48"/>
    <property type="match status" value="1"/>
</dbReference>
<feature type="region of interest" description="Disordered" evidence="6">
    <location>
        <begin position="910"/>
        <end position="1144"/>
    </location>
</feature>
<keyword evidence="9" id="KW-1185">Reference proteome</keyword>
<keyword evidence="5 8" id="KW-0378">Hydrolase</keyword>
<sequence>MVAADAADPPEADASPRKRAAGGASFMKQPPSPARHPTLLHAASAGDAQVRSHRRGKTSAVLTDATLDANLDEQTGPPPIHASPQPQQQGPKRARESYVSGRSCAVFSWALLTDGSPWERYLSDEKHSYPDYGSKEERMTSKRLRSINGQTGPLNTFNRQAPSDPFGWDTPSPPNKRQRQDVTDFTVTLTRKIPASNTRRSQAHVEDLTKTSSHDGHDSNSISSAGKLPGRSVALPEYRNAQIFGQSTKRRQRKSRQSLSQTSSRGKAHDTMTPNKLGKHSDMHSPDILSIEDDPAHAKIASDLLPSRKTVRQHLAIDRSGPPVKRAAAAKAILEPIHCSDESPDDLSNDKEPVQFLVKKPTNFDAVASPPSQRRTAGRGDIQPTTFQKPQRPMGSSQAPLPDMVLNRAICGKAFYKCEGQPHSAIRLVQDRQDSRRLVPVTDSGKCDAQPWLTINMGTVQKIYHASTHSACVMVERPANNLHTGKAFLEFTTPQGAMAFIRLAPKDLVVEHELEWVESRVKHALGTAETYRESCPRDQEESVLMHDQAPWVSKPVLVGDGGGSATSGPKSDSEPQRLTRSRGPPATLDVDDPSSHSTKIGTRRTRRTSPRRTFREPTPERWTANNPGWRERWQRSLVYPATGKNRATVDDEDIPRLDEGEFLNDNLISFYIRYLQVTLERESPEVLKKVHIFSTFFFEKLRSTKGKINYDGVKAWTAKIDLFSYDYIIVPVNEHAHWYLAIVCNVPNAISGVPDDDDVEMIDARRKSQDRDPQSTPPPPSSRTLQSSPSGKKLDPRQPRIVTLDSLESPHSPTCRALKEYLIEEARDKRNVELAVVPSGMSAKKIPCQNNYCDCGVYVLGYLREFLRDPDETARKLLQREDLGWDIQPSQLRDNVRELLFGLQDDQSKRLEHEKQEKRATLARKKAAKKGQHGEQNAAQADDPPAVEAPLPTSSSAESMTSGVATAKSRQSPDTEFKTASARCDRTPGGGVTIEDEPALIDRLSNSSTSSGNSSAFYSAQESPDGMPPSVAKVPKATAVENDKGPRPSSHGVVDVDDDVQLVQPLSSSSEGKGHAHEVRERRLKRKQPMQTYGGDSRGKKQTSRFSGYFKNSASSSVKGGSTRVRREGYDGIDPVSVDLTQDT</sequence>
<keyword evidence="3" id="KW-0645">Protease</keyword>
<feature type="compositionally biased region" description="Polar residues" evidence="6">
    <location>
        <begin position="952"/>
        <end position="970"/>
    </location>
</feature>
<dbReference type="GO" id="GO:0005634">
    <property type="term" value="C:nucleus"/>
    <property type="evidence" value="ECO:0007669"/>
    <property type="project" value="TreeGrafter"/>
</dbReference>
<evidence type="ECO:0000256" key="5">
    <source>
        <dbReference type="ARBA" id="ARBA00022801"/>
    </source>
</evidence>
<dbReference type="PANTHER" id="PTHR46896">
    <property type="entry name" value="SENTRIN-SPECIFIC PROTEASE"/>
    <property type="match status" value="1"/>
</dbReference>
<dbReference type="GO" id="GO:0006508">
    <property type="term" value="P:proteolysis"/>
    <property type="evidence" value="ECO:0007669"/>
    <property type="project" value="UniProtKB-KW"/>
</dbReference>
<feature type="compositionally biased region" description="Basic and acidic residues" evidence="6">
    <location>
        <begin position="910"/>
        <end position="920"/>
    </location>
</feature>
<feature type="region of interest" description="Disordered" evidence="6">
    <location>
        <begin position="147"/>
        <end position="289"/>
    </location>
</feature>
<dbReference type="GO" id="GO:0005737">
    <property type="term" value="C:cytoplasm"/>
    <property type="evidence" value="ECO:0007669"/>
    <property type="project" value="TreeGrafter"/>
</dbReference>
<feature type="region of interest" description="Disordered" evidence="6">
    <location>
        <begin position="364"/>
        <end position="401"/>
    </location>
</feature>
<protein>
    <submittedName>
        <fullName evidence="8">Ulp1 peptidase</fullName>
        <ecNumber evidence="8">3.4.22.68</ecNumber>
    </submittedName>
</protein>
<dbReference type="InterPro" id="IPR057501">
    <property type="entry name" value="DeUb_enz_PH"/>
</dbReference>